<accession>A0A450ZFJ5</accession>
<feature type="region of interest" description="Disordered" evidence="1">
    <location>
        <begin position="49"/>
        <end position="71"/>
    </location>
</feature>
<protein>
    <submittedName>
        <fullName evidence="2">Uncharacterized protein</fullName>
    </submittedName>
</protein>
<reference evidence="2" key="1">
    <citation type="submission" date="2019-02" db="EMBL/GenBank/DDBJ databases">
        <authorList>
            <person name="Gruber-Vodicka R. H."/>
            <person name="Seah K. B. B."/>
        </authorList>
    </citation>
    <scope>NUCLEOTIDE SEQUENCE</scope>
    <source>
        <strain evidence="2">BECK_BZ123</strain>
    </source>
</reference>
<gene>
    <name evidence="2" type="ORF">BECKTC1821D_GA0114238_11884</name>
</gene>
<organism evidence="2">
    <name type="scientific">Candidatus Kentrum sp. TC</name>
    <dbReference type="NCBI Taxonomy" id="2126339"/>
    <lineage>
        <taxon>Bacteria</taxon>
        <taxon>Pseudomonadati</taxon>
        <taxon>Pseudomonadota</taxon>
        <taxon>Gammaproteobacteria</taxon>
        <taxon>Candidatus Kentrum</taxon>
    </lineage>
</organism>
<proteinExistence type="predicted"/>
<dbReference type="EMBL" id="CAADFS010000188">
    <property type="protein sequence ID" value="VFK52546.1"/>
    <property type="molecule type" value="Genomic_DNA"/>
</dbReference>
<evidence type="ECO:0000313" key="2">
    <source>
        <dbReference type="EMBL" id="VFK52546.1"/>
    </source>
</evidence>
<evidence type="ECO:0000256" key="1">
    <source>
        <dbReference type="SAM" id="MobiDB-lite"/>
    </source>
</evidence>
<sequence>MNRKVDLLVRYRNDGDVEAFHRFTDRNPCVQANALAAARDLSALRRAFGPSGDRRGADLRPVGKSPGESHPRAGILARAVEMPDAARSFVSDFAGGHGGYMKMSIWILAAMSYLIPHSTGDTCHGSLNAYKVQPTSFR</sequence>
<name>A0A450ZFJ5_9GAMM</name>
<dbReference type="AlphaFoldDB" id="A0A450ZFJ5"/>